<sequence>MFILTKIADLVQIAPDDFRKQSHVAIEDNINSKYANKVVQKIGLCICLWDILWTSEGLIGQGDGLVNINVEFRVVVFRPFKGEVIAARIADQSAEGINLATDFFDDIFIPWTELPEGSEFEPSETLWVWKEEDQVMYFDDNEMVRFKVLTEEWHDQTPSKPVEAADGAEEAPAPTNTKPPYRITGSMSGPGLGCCLWWE</sequence>
<dbReference type="GO" id="GO:0006384">
    <property type="term" value="P:transcription initiation at RNA polymerase III promoter"/>
    <property type="evidence" value="ECO:0007669"/>
    <property type="project" value="TreeGrafter"/>
</dbReference>
<name>A0AAN6SPC9_9PEZI</name>
<dbReference type="SUPFAM" id="SSF88798">
    <property type="entry name" value="N-terminal, heterodimerisation domain of RBP7 (RpoE)"/>
    <property type="match status" value="1"/>
</dbReference>
<comment type="subcellular location">
    <subcellularLocation>
        <location evidence="1 6">Nucleus</location>
    </subcellularLocation>
</comment>
<feature type="domain" description="RNA polymerase III subunit Rpc25" evidence="9">
    <location>
        <begin position="83"/>
        <end position="198"/>
    </location>
</feature>
<dbReference type="Gene3D" id="2.40.50.140">
    <property type="entry name" value="Nucleic acid-binding proteins"/>
    <property type="match status" value="1"/>
</dbReference>
<keyword evidence="11" id="KW-1185">Reference proteome</keyword>
<dbReference type="CDD" id="cd04330">
    <property type="entry name" value="RNAP_III_Rpc25_N"/>
    <property type="match status" value="1"/>
</dbReference>
<comment type="similarity">
    <text evidence="2">Belongs to the eukaryotic RPB7/RPC8 RNA polymerase subunit family.</text>
</comment>
<gene>
    <name evidence="10" type="ORF">C8A01DRAFT_38363</name>
</gene>
<evidence type="ECO:0000256" key="2">
    <source>
        <dbReference type="ARBA" id="ARBA00009307"/>
    </source>
</evidence>
<reference evidence="11" key="1">
    <citation type="journal article" date="2023" name="Mol. Phylogenet. Evol.">
        <title>Genome-scale phylogeny and comparative genomics of the fungal order Sordariales.</title>
        <authorList>
            <person name="Hensen N."/>
            <person name="Bonometti L."/>
            <person name="Westerberg I."/>
            <person name="Brannstrom I.O."/>
            <person name="Guillou S."/>
            <person name="Cros-Aarteil S."/>
            <person name="Calhoun S."/>
            <person name="Haridas S."/>
            <person name="Kuo A."/>
            <person name="Mondo S."/>
            <person name="Pangilinan J."/>
            <person name="Riley R."/>
            <person name="LaButti K."/>
            <person name="Andreopoulos B."/>
            <person name="Lipzen A."/>
            <person name="Chen C."/>
            <person name="Yan M."/>
            <person name="Daum C."/>
            <person name="Ng V."/>
            <person name="Clum A."/>
            <person name="Steindorff A."/>
            <person name="Ohm R.A."/>
            <person name="Martin F."/>
            <person name="Silar P."/>
            <person name="Natvig D.O."/>
            <person name="Lalanne C."/>
            <person name="Gautier V."/>
            <person name="Ament-Velasquez S.L."/>
            <person name="Kruys A."/>
            <person name="Hutchinson M.I."/>
            <person name="Powell A.J."/>
            <person name="Barry K."/>
            <person name="Miller A.N."/>
            <person name="Grigoriev I.V."/>
            <person name="Debuchy R."/>
            <person name="Gladieux P."/>
            <person name="Hiltunen Thoren M."/>
            <person name="Johannesson H."/>
        </authorList>
    </citation>
    <scope>NUCLEOTIDE SEQUENCE [LARGE SCALE GENOMIC DNA]</scope>
    <source>
        <strain evidence="11">CBS 284.82</strain>
    </source>
</reference>
<evidence type="ECO:0000259" key="8">
    <source>
        <dbReference type="Pfam" id="PF03876"/>
    </source>
</evidence>
<evidence type="ECO:0000256" key="5">
    <source>
        <dbReference type="ARBA" id="ARBA00023242"/>
    </source>
</evidence>
<accession>A0AAN6SPC9</accession>
<dbReference type="InterPro" id="IPR005576">
    <property type="entry name" value="Rpb7-like_N"/>
</dbReference>
<evidence type="ECO:0000259" key="9">
    <source>
        <dbReference type="Pfam" id="PF08292"/>
    </source>
</evidence>
<evidence type="ECO:0000256" key="1">
    <source>
        <dbReference type="ARBA" id="ARBA00004123"/>
    </source>
</evidence>
<dbReference type="PANTHER" id="PTHR12709">
    <property type="entry name" value="DNA-DIRECTED RNA POLYMERASE II, III"/>
    <property type="match status" value="1"/>
</dbReference>
<feature type="compositionally biased region" description="Low complexity" evidence="7">
    <location>
        <begin position="161"/>
        <end position="174"/>
    </location>
</feature>
<dbReference type="SUPFAM" id="SSF50249">
    <property type="entry name" value="Nucleic acid-binding proteins"/>
    <property type="match status" value="1"/>
</dbReference>
<dbReference type="InterPro" id="IPR012340">
    <property type="entry name" value="NA-bd_OB-fold"/>
</dbReference>
<dbReference type="InterPro" id="IPR036898">
    <property type="entry name" value="RNA_pol_Rpb7-like_N_sf"/>
</dbReference>
<dbReference type="PANTHER" id="PTHR12709:SF1">
    <property type="entry name" value="DNA-DIRECTED RNA POLYMERASE III SUBUNIT RPC8"/>
    <property type="match status" value="1"/>
</dbReference>
<dbReference type="FunFam" id="2.40.50.140:FF:000221">
    <property type="entry name" value="DNA-directed RNA polymerase III subunit"/>
    <property type="match status" value="1"/>
</dbReference>
<feature type="region of interest" description="Disordered" evidence="7">
    <location>
        <begin position="156"/>
        <end position="184"/>
    </location>
</feature>
<dbReference type="Proteomes" id="UP001303115">
    <property type="component" value="Unassembled WGS sequence"/>
</dbReference>
<dbReference type="EMBL" id="MU854453">
    <property type="protein sequence ID" value="KAK4035159.1"/>
    <property type="molecule type" value="Genomic_DNA"/>
</dbReference>
<evidence type="ECO:0000313" key="11">
    <source>
        <dbReference type="Proteomes" id="UP001303115"/>
    </source>
</evidence>
<keyword evidence="5 6" id="KW-0539">Nucleus</keyword>
<evidence type="ECO:0000256" key="4">
    <source>
        <dbReference type="ARBA" id="ARBA00023163"/>
    </source>
</evidence>
<keyword evidence="3 6" id="KW-0240">DNA-directed RNA polymerase</keyword>
<protein>
    <recommendedName>
        <fullName evidence="6">DNA-directed RNA polymerase subunit</fullName>
    </recommendedName>
</protein>
<dbReference type="Gene3D" id="3.30.1490.120">
    <property type="entry name" value="RNA polymerase Rpb7-like, N-terminal domain"/>
    <property type="match status" value="1"/>
</dbReference>
<evidence type="ECO:0000256" key="7">
    <source>
        <dbReference type="SAM" id="MobiDB-lite"/>
    </source>
</evidence>
<organism evidence="10 11">
    <name type="scientific">Parachaetomium inaequale</name>
    <dbReference type="NCBI Taxonomy" id="2588326"/>
    <lineage>
        <taxon>Eukaryota</taxon>
        <taxon>Fungi</taxon>
        <taxon>Dikarya</taxon>
        <taxon>Ascomycota</taxon>
        <taxon>Pezizomycotina</taxon>
        <taxon>Sordariomycetes</taxon>
        <taxon>Sordariomycetidae</taxon>
        <taxon>Sordariales</taxon>
        <taxon>Chaetomiaceae</taxon>
        <taxon>Parachaetomium</taxon>
    </lineage>
</organism>
<dbReference type="GO" id="GO:0005666">
    <property type="term" value="C:RNA polymerase III complex"/>
    <property type="evidence" value="ECO:0007669"/>
    <property type="project" value="TreeGrafter"/>
</dbReference>
<evidence type="ECO:0000256" key="6">
    <source>
        <dbReference type="RuleBase" id="RU369086"/>
    </source>
</evidence>
<dbReference type="Pfam" id="PF08292">
    <property type="entry name" value="RNA_pol_Rbc25"/>
    <property type="match status" value="1"/>
</dbReference>
<dbReference type="AlphaFoldDB" id="A0AAN6SPC9"/>
<dbReference type="InterPro" id="IPR013238">
    <property type="entry name" value="RNA_pol_III_Rbc25"/>
</dbReference>
<comment type="function">
    <text evidence="6">DNA-dependent RNA polymerase which catalyzes the transcription of DNA into RNA using the four ribonucleoside triphosphates as substrates.</text>
</comment>
<keyword evidence="4 6" id="KW-0804">Transcription</keyword>
<evidence type="ECO:0000313" key="10">
    <source>
        <dbReference type="EMBL" id="KAK4035159.1"/>
    </source>
</evidence>
<dbReference type="Pfam" id="PF03876">
    <property type="entry name" value="SHS2_Rpb7-N"/>
    <property type="match status" value="1"/>
</dbReference>
<comment type="caution">
    <text evidence="10">The sequence shown here is derived from an EMBL/GenBank/DDBJ whole genome shotgun (WGS) entry which is preliminary data.</text>
</comment>
<proteinExistence type="inferred from homology"/>
<dbReference type="FunFam" id="3.30.1490.120:FF:000001">
    <property type="entry name" value="DNA-directed RNA polymerase II subunit RPB7"/>
    <property type="match status" value="1"/>
</dbReference>
<evidence type="ECO:0000256" key="3">
    <source>
        <dbReference type="ARBA" id="ARBA00022478"/>
    </source>
</evidence>
<feature type="domain" description="RNA polymerase Rpb7-like N-terminal" evidence="8">
    <location>
        <begin position="9"/>
        <end position="64"/>
    </location>
</feature>
<dbReference type="InterPro" id="IPR045113">
    <property type="entry name" value="Rpb7-like"/>
</dbReference>